<name>A0A1W1UKP2_PEPAS</name>
<evidence type="ECO:0000256" key="1">
    <source>
        <dbReference type="ARBA" id="ARBA00009437"/>
    </source>
</evidence>
<dbReference type="Proteomes" id="UP000192368">
    <property type="component" value="Unassembled WGS sequence"/>
</dbReference>
<dbReference type="Pfam" id="PF00126">
    <property type="entry name" value="HTH_1"/>
    <property type="match status" value="1"/>
</dbReference>
<keyword evidence="4" id="KW-0804">Transcription</keyword>
<dbReference type="GO" id="GO:0000976">
    <property type="term" value="F:transcription cis-regulatory region binding"/>
    <property type="evidence" value="ECO:0007669"/>
    <property type="project" value="TreeGrafter"/>
</dbReference>
<accession>A0A1W1UKP2</accession>
<keyword evidence="3 6" id="KW-0238">DNA-binding</keyword>
<evidence type="ECO:0000256" key="2">
    <source>
        <dbReference type="ARBA" id="ARBA00023015"/>
    </source>
</evidence>
<dbReference type="STRING" id="573058.SAMN00017477_0375"/>
<dbReference type="OrthoDB" id="9785745at2"/>
<evidence type="ECO:0000256" key="3">
    <source>
        <dbReference type="ARBA" id="ARBA00023125"/>
    </source>
</evidence>
<feature type="domain" description="HTH lysR-type" evidence="5">
    <location>
        <begin position="1"/>
        <end position="58"/>
    </location>
</feature>
<keyword evidence="2" id="KW-0805">Transcription regulation</keyword>
<dbReference type="SUPFAM" id="SSF53850">
    <property type="entry name" value="Periplasmic binding protein-like II"/>
    <property type="match status" value="1"/>
</dbReference>
<keyword evidence="7" id="KW-1185">Reference proteome</keyword>
<proteinExistence type="inferred from homology"/>
<dbReference type="EMBL" id="FWWR01000009">
    <property type="protein sequence ID" value="SMB81647.1"/>
    <property type="molecule type" value="Genomic_DNA"/>
</dbReference>
<dbReference type="InterPro" id="IPR005119">
    <property type="entry name" value="LysR_subst-bd"/>
</dbReference>
<dbReference type="AlphaFoldDB" id="A0A1W1UKP2"/>
<evidence type="ECO:0000259" key="5">
    <source>
        <dbReference type="PROSITE" id="PS50931"/>
    </source>
</evidence>
<evidence type="ECO:0000313" key="6">
    <source>
        <dbReference type="EMBL" id="SMB81647.1"/>
    </source>
</evidence>
<dbReference type="RefSeq" id="WP_159445224.1">
    <property type="nucleotide sequence ID" value="NZ_FWWR01000009.1"/>
</dbReference>
<protein>
    <submittedName>
        <fullName evidence="6">DNA-binding transcriptional regulator, LysR family</fullName>
    </submittedName>
</protein>
<dbReference type="PANTHER" id="PTHR30126:SF39">
    <property type="entry name" value="HTH-TYPE TRANSCRIPTIONAL REGULATOR CYSL"/>
    <property type="match status" value="1"/>
</dbReference>
<sequence>MIDYRMKTFIVVCKTLNFTQAARELNITQPAVSNHIKAIEEEYGIDLFKFQGKKVILTEEGKLLLNLISSMTNDIEHFKDYLSHNRSKVRLNFGTTLSIGEYIMSPILTKIISKESQLSLRMVVENTKKLLELLDTGKIDFAIVEGYFKRHSYQSKVLKKDRLIPVCSSDYDIKDNVRIEEIFDNWIFVREEGSGTREVLDRTLRGMNYSTDDFKNISEIGNLNAIKSLVENGLGISFMYESVVAKEIEDGILREIKLNDFEATHDFTFLWKEGSFYSKYYEELFEMMRE</sequence>
<dbReference type="PRINTS" id="PR00039">
    <property type="entry name" value="HTHLYSR"/>
</dbReference>
<dbReference type="Gene3D" id="1.10.10.10">
    <property type="entry name" value="Winged helix-like DNA-binding domain superfamily/Winged helix DNA-binding domain"/>
    <property type="match status" value="1"/>
</dbReference>
<evidence type="ECO:0000313" key="7">
    <source>
        <dbReference type="Proteomes" id="UP000192368"/>
    </source>
</evidence>
<dbReference type="SUPFAM" id="SSF46785">
    <property type="entry name" value="Winged helix' DNA-binding domain"/>
    <property type="match status" value="1"/>
</dbReference>
<dbReference type="PROSITE" id="PS50931">
    <property type="entry name" value="HTH_LYSR"/>
    <property type="match status" value="1"/>
</dbReference>
<gene>
    <name evidence="6" type="ORF">SAMN00017477_0375</name>
</gene>
<dbReference type="InterPro" id="IPR000847">
    <property type="entry name" value="LysR_HTH_N"/>
</dbReference>
<dbReference type="InterPro" id="IPR036390">
    <property type="entry name" value="WH_DNA-bd_sf"/>
</dbReference>
<dbReference type="GO" id="GO:0003700">
    <property type="term" value="F:DNA-binding transcription factor activity"/>
    <property type="evidence" value="ECO:0007669"/>
    <property type="project" value="InterPro"/>
</dbReference>
<evidence type="ECO:0000256" key="4">
    <source>
        <dbReference type="ARBA" id="ARBA00023163"/>
    </source>
</evidence>
<comment type="similarity">
    <text evidence="1">Belongs to the LysR transcriptional regulatory family.</text>
</comment>
<dbReference type="Pfam" id="PF03466">
    <property type="entry name" value="LysR_substrate"/>
    <property type="match status" value="1"/>
</dbReference>
<dbReference type="PANTHER" id="PTHR30126">
    <property type="entry name" value="HTH-TYPE TRANSCRIPTIONAL REGULATOR"/>
    <property type="match status" value="1"/>
</dbReference>
<reference evidence="7" key="1">
    <citation type="submission" date="2017-04" db="EMBL/GenBank/DDBJ databases">
        <authorList>
            <person name="Varghese N."/>
            <person name="Submissions S."/>
        </authorList>
    </citation>
    <scope>NUCLEOTIDE SEQUENCE [LARGE SCALE GENOMIC DNA]</scope>
    <source>
        <strain evidence="7">DSM 20463</strain>
    </source>
</reference>
<dbReference type="InterPro" id="IPR036388">
    <property type="entry name" value="WH-like_DNA-bd_sf"/>
</dbReference>
<dbReference type="Gene3D" id="3.40.190.10">
    <property type="entry name" value="Periplasmic binding protein-like II"/>
    <property type="match status" value="2"/>
</dbReference>
<organism evidence="6 7">
    <name type="scientific">Peptoniphilus asaccharolyticus DSM 20463</name>
    <dbReference type="NCBI Taxonomy" id="573058"/>
    <lineage>
        <taxon>Bacteria</taxon>
        <taxon>Bacillati</taxon>
        <taxon>Bacillota</taxon>
        <taxon>Tissierellia</taxon>
        <taxon>Tissierellales</taxon>
        <taxon>Peptoniphilaceae</taxon>
        <taxon>Peptoniphilus</taxon>
    </lineage>
</organism>